<dbReference type="GO" id="GO:0005525">
    <property type="term" value="F:GTP binding"/>
    <property type="evidence" value="ECO:0007669"/>
    <property type="project" value="UniProtKB-KW"/>
</dbReference>
<keyword evidence="4 8" id="KW-0175">Coiled coil</keyword>
<dbReference type="InterPro" id="IPR030379">
    <property type="entry name" value="G_SEPTIN_dom"/>
</dbReference>
<feature type="coiled-coil region" evidence="8">
    <location>
        <begin position="380"/>
        <end position="458"/>
    </location>
</feature>
<evidence type="ECO:0000256" key="8">
    <source>
        <dbReference type="SAM" id="Coils"/>
    </source>
</evidence>
<keyword evidence="5 7" id="KW-0342">GTP-binding</keyword>
<comment type="caution">
    <text evidence="11">The sequence shown here is derived from an EMBL/GenBank/DDBJ whole genome shotgun (WGS) entry which is preliminary data.</text>
</comment>
<dbReference type="OrthoDB" id="416553at2759"/>
<dbReference type="GO" id="GO:0032154">
    <property type="term" value="C:cleavage furrow"/>
    <property type="evidence" value="ECO:0007669"/>
    <property type="project" value="UniProtKB-SubCell"/>
</dbReference>
<evidence type="ECO:0000256" key="7">
    <source>
        <dbReference type="RuleBase" id="RU004560"/>
    </source>
</evidence>
<feature type="region of interest" description="Disordered" evidence="9">
    <location>
        <begin position="1"/>
        <end position="22"/>
    </location>
</feature>
<dbReference type="Pfam" id="PF00735">
    <property type="entry name" value="Septin"/>
    <property type="match status" value="1"/>
</dbReference>
<dbReference type="Proteomes" id="UP000308267">
    <property type="component" value="Unassembled WGS sequence"/>
</dbReference>
<dbReference type="InterPro" id="IPR027417">
    <property type="entry name" value="P-loop_NTPase"/>
</dbReference>
<dbReference type="PROSITE" id="PS51719">
    <property type="entry name" value="G_SEPTIN"/>
    <property type="match status" value="1"/>
</dbReference>
<comment type="similarity">
    <text evidence="7">Belongs to the TRAFAC class TrmE-Era-EngA-EngB-Septin-like GTPase superfamily. Septin GTPase family.</text>
</comment>
<dbReference type="Gene3D" id="3.40.50.300">
    <property type="entry name" value="P-loop containing nucleotide triphosphate hydrolases"/>
    <property type="match status" value="1"/>
</dbReference>
<evidence type="ECO:0000256" key="6">
    <source>
        <dbReference type="ARBA" id="ARBA00023306"/>
    </source>
</evidence>
<evidence type="ECO:0000256" key="3">
    <source>
        <dbReference type="ARBA" id="ARBA00022741"/>
    </source>
</evidence>
<reference evidence="11 12" key="1">
    <citation type="journal article" date="2019" name="BMC Genomics">
        <title>New insights from Opisthorchis felineus genome: update on genomics of the epidemiologically important liver flukes.</title>
        <authorList>
            <person name="Ershov N.I."/>
            <person name="Mordvinov V.A."/>
            <person name="Prokhortchouk E.B."/>
            <person name="Pakharukova M.Y."/>
            <person name="Gunbin K.V."/>
            <person name="Ustyantsev K."/>
            <person name="Genaev M.A."/>
            <person name="Blinov A.G."/>
            <person name="Mazur A."/>
            <person name="Boulygina E."/>
            <person name="Tsygankova S."/>
            <person name="Khrameeva E."/>
            <person name="Chekanov N."/>
            <person name="Fan G."/>
            <person name="Xiao A."/>
            <person name="Zhang H."/>
            <person name="Xu X."/>
            <person name="Yang H."/>
            <person name="Solovyev V."/>
            <person name="Lee S.M."/>
            <person name="Liu X."/>
            <person name="Afonnikov D.A."/>
            <person name="Skryabin K.G."/>
        </authorList>
    </citation>
    <scope>NUCLEOTIDE SEQUENCE [LARGE SCALE GENOMIC DNA]</scope>
    <source>
        <strain evidence="11">AK-0245</strain>
        <tissue evidence="11">Whole organism</tissue>
    </source>
</reference>
<keyword evidence="12" id="KW-1185">Reference proteome</keyword>
<dbReference type="GO" id="GO:0005856">
    <property type="term" value="C:cytoskeleton"/>
    <property type="evidence" value="ECO:0007669"/>
    <property type="project" value="UniProtKB-ARBA"/>
</dbReference>
<dbReference type="GO" id="GO:0051301">
    <property type="term" value="P:cell division"/>
    <property type="evidence" value="ECO:0007669"/>
    <property type="project" value="UniProtKB-KW"/>
</dbReference>
<protein>
    <recommendedName>
        <fullName evidence="10">Septin-type G domain-containing protein</fullName>
    </recommendedName>
</protein>
<keyword evidence="6" id="KW-0131">Cell cycle</keyword>
<dbReference type="CDD" id="cd01850">
    <property type="entry name" value="CDC_Septin"/>
    <property type="match status" value="1"/>
</dbReference>
<evidence type="ECO:0000256" key="2">
    <source>
        <dbReference type="ARBA" id="ARBA00022618"/>
    </source>
</evidence>
<proteinExistence type="inferred from homology"/>
<dbReference type="PANTHER" id="PTHR18884">
    <property type="entry name" value="SEPTIN"/>
    <property type="match status" value="1"/>
</dbReference>
<keyword evidence="3 7" id="KW-0547">Nucleotide-binding</keyword>
<dbReference type="InterPro" id="IPR016491">
    <property type="entry name" value="Septin"/>
</dbReference>
<dbReference type="EMBL" id="SJOL01006493">
    <property type="protein sequence ID" value="TGZ65244.1"/>
    <property type="molecule type" value="Genomic_DNA"/>
</dbReference>
<evidence type="ECO:0000256" key="5">
    <source>
        <dbReference type="ARBA" id="ARBA00023134"/>
    </source>
</evidence>
<keyword evidence="2" id="KW-0132">Cell division</keyword>
<name>A0A4V3SEN7_OPIFE</name>
<feature type="compositionally biased region" description="Polar residues" evidence="9">
    <location>
        <begin position="599"/>
        <end position="609"/>
    </location>
</feature>
<accession>A0A4V3SEN7</accession>
<comment type="subcellular location">
    <subcellularLocation>
        <location evidence="1">Cleavage furrow</location>
    </subcellularLocation>
</comment>
<dbReference type="SUPFAM" id="SSF52540">
    <property type="entry name" value="P-loop containing nucleoside triphosphate hydrolases"/>
    <property type="match status" value="1"/>
</dbReference>
<gene>
    <name evidence="11" type="ORF">CRM22_005950</name>
</gene>
<dbReference type="AlphaFoldDB" id="A0A4V3SEN7"/>
<evidence type="ECO:0000313" key="12">
    <source>
        <dbReference type="Proteomes" id="UP000308267"/>
    </source>
</evidence>
<sequence>MLSTTWRNTGDLSKDPPRPSFVGKTDVFITPKANPQTVTPRGDSETIGSQKGRVPALVGYSDLPNQIHKKAVSRGFTFNLMVTGSPGLGKSTFINSLFCSDIYNSENPGPSVRPTSGVTRVDCRSFVISESNVKLHLRILDTPGFGQLVDNSHCWEPIIECLESQFDEYLRAELSVSRTTLGSGVSYIPTLPEDNRTHACIYFISPNGHGLHQLDIETMKRLHDKVNLIAVIGKADSMTADECHHFKQTVKIQLEENKINLYNFPQSVVSLGGGATDKVLQEIVEWRERQPFAVACSGQLIKEADGRKIRGRVYPWGVMETDNLAHNDFVALQNLLLNVHLQDLIDVTTTEHYAKFFAAKMTTIAEASQFPTEPDAREPLSQLEAERNEQKRRLSRMEADMEAVFEQKVAERTSKLEESRRELEQRTKQLSQQLAAEASEYEKQKRHFEDERSIWEAENQDILETAVTTQPEPRIFSSSIKYHPDSNPGLRPSWEQLGTKMPVTRKSNTWFSRNRSSSRPFAANRRRTMHEVWSSSCFKRRSKSADLFTHRLHQEGCSQPEGECCSSAFPRRWRLEQLPVVTVNQIPYYNRITPNTFQPSRSSIPSGQSIRRGPAPLAKPEPSNINLCYSAIITRPVSHLMVVISDVLVKFGVSYRVITFRFLSVAHPSKMWRAVDCCVCSLNFQNVRTSVDSKEKSRTKRKNLF</sequence>
<evidence type="ECO:0000313" key="11">
    <source>
        <dbReference type="EMBL" id="TGZ65244.1"/>
    </source>
</evidence>
<organism evidence="11 12">
    <name type="scientific">Opisthorchis felineus</name>
    <dbReference type="NCBI Taxonomy" id="147828"/>
    <lineage>
        <taxon>Eukaryota</taxon>
        <taxon>Metazoa</taxon>
        <taxon>Spiralia</taxon>
        <taxon>Lophotrochozoa</taxon>
        <taxon>Platyhelminthes</taxon>
        <taxon>Trematoda</taxon>
        <taxon>Digenea</taxon>
        <taxon>Opisthorchiida</taxon>
        <taxon>Opisthorchiata</taxon>
        <taxon>Opisthorchiidae</taxon>
        <taxon>Opisthorchis</taxon>
    </lineage>
</organism>
<evidence type="ECO:0000259" key="10">
    <source>
        <dbReference type="PROSITE" id="PS51719"/>
    </source>
</evidence>
<evidence type="ECO:0000256" key="9">
    <source>
        <dbReference type="SAM" id="MobiDB-lite"/>
    </source>
</evidence>
<dbReference type="FunFam" id="3.40.50.300:FF:000162">
    <property type="entry name" value="septin-7 isoform X1"/>
    <property type="match status" value="1"/>
</dbReference>
<feature type="region of interest" description="Disordered" evidence="9">
    <location>
        <begin position="599"/>
        <end position="618"/>
    </location>
</feature>
<evidence type="ECO:0000256" key="4">
    <source>
        <dbReference type="ARBA" id="ARBA00023054"/>
    </source>
</evidence>
<evidence type="ECO:0000256" key="1">
    <source>
        <dbReference type="ARBA" id="ARBA00004626"/>
    </source>
</evidence>
<dbReference type="STRING" id="147828.A0A4V3SEN7"/>
<feature type="domain" description="Septin-type G" evidence="10">
    <location>
        <begin position="74"/>
        <end position="363"/>
    </location>
</feature>
<feature type="compositionally biased region" description="Polar residues" evidence="9">
    <location>
        <begin position="1"/>
        <end position="11"/>
    </location>
</feature>